<dbReference type="OrthoDB" id="8951452at2759"/>
<dbReference type="InterPro" id="IPR036179">
    <property type="entry name" value="Ig-like_dom_sf"/>
</dbReference>
<evidence type="ECO:0000313" key="1">
    <source>
        <dbReference type="EMBL" id="KAG9333682.1"/>
    </source>
</evidence>
<organism evidence="1 2">
    <name type="scientific">Albula glossodonta</name>
    <name type="common">roundjaw bonefish</name>
    <dbReference type="NCBI Taxonomy" id="121402"/>
    <lineage>
        <taxon>Eukaryota</taxon>
        <taxon>Metazoa</taxon>
        <taxon>Chordata</taxon>
        <taxon>Craniata</taxon>
        <taxon>Vertebrata</taxon>
        <taxon>Euteleostomi</taxon>
        <taxon>Actinopterygii</taxon>
        <taxon>Neopterygii</taxon>
        <taxon>Teleostei</taxon>
        <taxon>Albuliformes</taxon>
        <taxon>Albulidae</taxon>
        <taxon>Albula</taxon>
    </lineage>
</organism>
<keyword evidence="2" id="KW-1185">Reference proteome</keyword>
<dbReference type="SUPFAM" id="SSF48726">
    <property type="entry name" value="Immunoglobulin"/>
    <property type="match status" value="1"/>
</dbReference>
<dbReference type="InterPro" id="IPR013783">
    <property type="entry name" value="Ig-like_fold"/>
</dbReference>
<evidence type="ECO:0000313" key="2">
    <source>
        <dbReference type="Proteomes" id="UP000824540"/>
    </source>
</evidence>
<dbReference type="Gene3D" id="2.60.40.10">
    <property type="entry name" value="Immunoglobulins"/>
    <property type="match status" value="2"/>
</dbReference>
<name>A0A8T2N7K6_9TELE</name>
<protein>
    <submittedName>
        <fullName evidence="1">Uncharacterized protein</fullName>
    </submittedName>
</protein>
<dbReference type="EMBL" id="JAFBMS010000184">
    <property type="protein sequence ID" value="KAG9333682.1"/>
    <property type="molecule type" value="Genomic_DNA"/>
</dbReference>
<comment type="caution">
    <text evidence="1">The sequence shown here is derived from an EMBL/GenBank/DDBJ whole genome shotgun (WGS) entry which is preliminary data.</text>
</comment>
<accession>A0A8T2N7K6</accession>
<dbReference type="AlphaFoldDB" id="A0A8T2N7K6"/>
<gene>
    <name evidence="1" type="ORF">JZ751_010672</name>
</gene>
<dbReference type="Proteomes" id="UP000824540">
    <property type="component" value="Unassembled WGS sequence"/>
</dbReference>
<sequence>MQTASYSELSPYLQWQTLRESVFEMREEARYEGEHYRGRVGVEVQRFKNGDCSLLLKEVQFSDAGLYKSFIAVGSRRRRSFIDSVQLNVRVPANTSIVLCSLILPLDHKYKEVLKEGQNLELKLHTHLASTVIFQKAGAPESRMIWERDSGAWGSGDWGGRLTQGDEKRERLILSGVRMEDAGTYKVLDPHGLAVSTVHLTVEEVGLVLLDLHHEVVQVDELRAHGQTAEGGLRQDLVEAMVVLDQLRQRPLVDRTGYVAER</sequence>
<reference evidence="1" key="1">
    <citation type="thesis" date="2021" institute="BYU ScholarsArchive" country="Provo, UT, USA">
        <title>Applications of and Algorithms for Genome Assembly and Genomic Analyses with an Emphasis on Marine Teleosts.</title>
        <authorList>
            <person name="Pickett B.D."/>
        </authorList>
    </citation>
    <scope>NUCLEOTIDE SEQUENCE</scope>
    <source>
        <strain evidence="1">HI-2016</strain>
    </source>
</reference>
<proteinExistence type="predicted"/>